<name>A0A9P5P7P8_9AGAR</name>
<protein>
    <submittedName>
        <fullName evidence="1">Uncharacterized protein</fullName>
    </submittedName>
</protein>
<proteinExistence type="predicted"/>
<evidence type="ECO:0000313" key="1">
    <source>
        <dbReference type="EMBL" id="KAF9056766.1"/>
    </source>
</evidence>
<gene>
    <name evidence="1" type="ORF">BDP27DRAFT_1344927</name>
</gene>
<keyword evidence="2" id="KW-1185">Reference proteome</keyword>
<accession>A0A9P5P7P8</accession>
<dbReference type="EMBL" id="JADNRY010000433">
    <property type="protein sequence ID" value="KAF9056766.1"/>
    <property type="molecule type" value="Genomic_DNA"/>
</dbReference>
<evidence type="ECO:0000313" key="2">
    <source>
        <dbReference type="Proteomes" id="UP000772434"/>
    </source>
</evidence>
<dbReference type="Proteomes" id="UP000772434">
    <property type="component" value="Unassembled WGS sequence"/>
</dbReference>
<dbReference type="AlphaFoldDB" id="A0A9P5P7P8"/>
<reference evidence="1" key="1">
    <citation type="submission" date="2020-11" db="EMBL/GenBank/DDBJ databases">
        <authorList>
            <consortium name="DOE Joint Genome Institute"/>
            <person name="Ahrendt S."/>
            <person name="Riley R."/>
            <person name="Andreopoulos W."/>
            <person name="Labutti K."/>
            <person name="Pangilinan J."/>
            <person name="Ruiz-Duenas F.J."/>
            <person name="Barrasa J.M."/>
            <person name="Sanchez-Garcia M."/>
            <person name="Camarero S."/>
            <person name="Miyauchi S."/>
            <person name="Serrano A."/>
            <person name="Linde D."/>
            <person name="Babiker R."/>
            <person name="Drula E."/>
            <person name="Ayuso-Fernandez I."/>
            <person name="Pacheco R."/>
            <person name="Padilla G."/>
            <person name="Ferreira P."/>
            <person name="Barriuso J."/>
            <person name="Kellner H."/>
            <person name="Castanera R."/>
            <person name="Alfaro M."/>
            <person name="Ramirez L."/>
            <person name="Pisabarro A.G."/>
            <person name="Kuo A."/>
            <person name="Tritt A."/>
            <person name="Lipzen A."/>
            <person name="He G."/>
            <person name="Yan M."/>
            <person name="Ng V."/>
            <person name="Cullen D."/>
            <person name="Martin F."/>
            <person name="Rosso M.-N."/>
            <person name="Henrissat B."/>
            <person name="Hibbett D."/>
            <person name="Martinez A.T."/>
            <person name="Grigoriev I.V."/>
        </authorList>
    </citation>
    <scope>NUCLEOTIDE SEQUENCE</scope>
    <source>
        <strain evidence="1">AH 40177</strain>
    </source>
</reference>
<organism evidence="1 2">
    <name type="scientific">Rhodocollybia butyracea</name>
    <dbReference type="NCBI Taxonomy" id="206335"/>
    <lineage>
        <taxon>Eukaryota</taxon>
        <taxon>Fungi</taxon>
        <taxon>Dikarya</taxon>
        <taxon>Basidiomycota</taxon>
        <taxon>Agaricomycotina</taxon>
        <taxon>Agaricomycetes</taxon>
        <taxon>Agaricomycetidae</taxon>
        <taxon>Agaricales</taxon>
        <taxon>Marasmiineae</taxon>
        <taxon>Omphalotaceae</taxon>
        <taxon>Rhodocollybia</taxon>
    </lineage>
</organism>
<sequence length="64" mass="7160">MLNPLCPQLLPLISGLGLNQGSEHSLIWARVKAKKLENMRTNSRGQRNIFEAYFVIHPVDIGSS</sequence>
<comment type="caution">
    <text evidence="1">The sequence shown here is derived from an EMBL/GenBank/DDBJ whole genome shotgun (WGS) entry which is preliminary data.</text>
</comment>